<reference evidence="1 2" key="1">
    <citation type="journal article" date="2023" name="G3 (Bethesda)">
        <title>A chromosome-level genome assembly of Zasmidium syzygii isolated from banana leaves.</title>
        <authorList>
            <person name="van Westerhoven A.C."/>
            <person name="Mehrabi R."/>
            <person name="Talebi R."/>
            <person name="Steentjes M.B.F."/>
            <person name="Corcolon B."/>
            <person name="Chong P.A."/>
            <person name="Kema G.H.J."/>
            <person name="Seidl M.F."/>
        </authorList>
    </citation>
    <scope>NUCLEOTIDE SEQUENCE [LARGE SCALE GENOMIC DNA]</scope>
    <source>
        <strain evidence="1 2">P124</strain>
    </source>
</reference>
<evidence type="ECO:0000313" key="2">
    <source>
        <dbReference type="Proteomes" id="UP001305779"/>
    </source>
</evidence>
<comment type="caution">
    <text evidence="1">The sequence shown here is derived from an EMBL/GenBank/DDBJ whole genome shotgun (WGS) entry which is preliminary data.</text>
</comment>
<organism evidence="1 2">
    <name type="scientific">Zasmidium cellare</name>
    <name type="common">Wine cellar mold</name>
    <name type="synonym">Racodium cellare</name>
    <dbReference type="NCBI Taxonomy" id="395010"/>
    <lineage>
        <taxon>Eukaryota</taxon>
        <taxon>Fungi</taxon>
        <taxon>Dikarya</taxon>
        <taxon>Ascomycota</taxon>
        <taxon>Pezizomycotina</taxon>
        <taxon>Dothideomycetes</taxon>
        <taxon>Dothideomycetidae</taxon>
        <taxon>Mycosphaerellales</taxon>
        <taxon>Mycosphaerellaceae</taxon>
        <taxon>Zasmidium</taxon>
    </lineage>
</organism>
<keyword evidence="2" id="KW-1185">Reference proteome</keyword>
<dbReference type="Proteomes" id="UP001305779">
    <property type="component" value="Unassembled WGS sequence"/>
</dbReference>
<evidence type="ECO:0000313" key="1">
    <source>
        <dbReference type="EMBL" id="KAK4499404.1"/>
    </source>
</evidence>
<sequence>MAVPADDDGVEQDEEVVDDNVFISDEADEEVANSDEDEIFRFFDLPREMRGRIYAEATDDVWVKLEEQPSCYGIHTQCAILESAPILDMKLVSRQFGHEYEEEMAMKSPRAGLMIALDGADYLLRRMNTSLEAAMSRVGSLELTHRLPQLFDVDFILQENLDVGLAKLERLVHFLPGLKHLKLVFIDSLEEFVSPMLEDYYCPTDFEPTKIHRLLCDKLSHPLFHSIAISCSVALSGKLFKAKRGSGMFFMLVEDHYLNHILYHAPSSLNPIGLDVRLLEFDESESSTFRDLMKCYQQRRQKGVGESEHPSRFKTAGYRMVHEL</sequence>
<accession>A0ABR0ED25</accession>
<proteinExistence type="predicted"/>
<protein>
    <submittedName>
        <fullName evidence="1">Uncharacterized protein</fullName>
    </submittedName>
</protein>
<name>A0ABR0ED25_ZASCE</name>
<dbReference type="EMBL" id="JAXOVC010000007">
    <property type="protein sequence ID" value="KAK4499404.1"/>
    <property type="molecule type" value="Genomic_DNA"/>
</dbReference>
<gene>
    <name evidence="1" type="ORF">PRZ48_009918</name>
</gene>